<evidence type="ECO:0000313" key="1">
    <source>
        <dbReference type="EMBL" id="GMF32526.1"/>
    </source>
</evidence>
<evidence type="ECO:0000313" key="2">
    <source>
        <dbReference type="Proteomes" id="UP001165083"/>
    </source>
</evidence>
<protein>
    <submittedName>
        <fullName evidence="1">Unnamed protein product</fullName>
    </submittedName>
</protein>
<dbReference type="Proteomes" id="UP001165083">
    <property type="component" value="Unassembled WGS sequence"/>
</dbReference>
<dbReference type="EMBL" id="BSXW01000993">
    <property type="protein sequence ID" value="GMF32526.1"/>
    <property type="molecule type" value="Genomic_DNA"/>
</dbReference>
<gene>
    <name evidence="1" type="ORF">Plil01_001390400</name>
</gene>
<keyword evidence="2" id="KW-1185">Reference proteome</keyword>
<dbReference type="AlphaFoldDB" id="A0A9W6X6J8"/>
<comment type="caution">
    <text evidence="1">The sequence shown here is derived from an EMBL/GenBank/DDBJ whole genome shotgun (WGS) entry which is preliminary data.</text>
</comment>
<sequence length="91" mass="10212">MRDPVSLSPISDRQPDLRLGTRIWDGEPMEGVDQLTPGPGHYKLTMESLVPLRGVIWSNSYRIGAPMQWPEVYDPRSSQIRYDPPGSGMAT</sequence>
<proteinExistence type="predicted"/>
<organism evidence="1 2">
    <name type="scientific">Phytophthora lilii</name>
    <dbReference type="NCBI Taxonomy" id="2077276"/>
    <lineage>
        <taxon>Eukaryota</taxon>
        <taxon>Sar</taxon>
        <taxon>Stramenopiles</taxon>
        <taxon>Oomycota</taxon>
        <taxon>Peronosporomycetes</taxon>
        <taxon>Peronosporales</taxon>
        <taxon>Peronosporaceae</taxon>
        <taxon>Phytophthora</taxon>
    </lineage>
</organism>
<name>A0A9W6X6J8_9STRA</name>
<accession>A0A9W6X6J8</accession>
<reference evidence="1" key="1">
    <citation type="submission" date="2023-04" db="EMBL/GenBank/DDBJ databases">
        <title>Phytophthora lilii NBRC 32176.</title>
        <authorList>
            <person name="Ichikawa N."/>
            <person name="Sato H."/>
            <person name="Tonouchi N."/>
        </authorList>
    </citation>
    <scope>NUCLEOTIDE SEQUENCE</scope>
    <source>
        <strain evidence="1">NBRC 32176</strain>
    </source>
</reference>